<dbReference type="InterPro" id="IPR055180">
    <property type="entry name" value="HsdR_RecA-like_helicase_dom_2"/>
</dbReference>
<organism evidence="3 4">
    <name type="scientific">Maribacter litopenaei</name>
    <dbReference type="NCBI Taxonomy" id="2976127"/>
    <lineage>
        <taxon>Bacteria</taxon>
        <taxon>Pseudomonadati</taxon>
        <taxon>Bacteroidota</taxon>
        <taxon>Flavobacteriia</taxon>
        <taxon>Flavobacteriales</taxon>
        <taxon>Flavobacteriaceae</taxon>
        <taxon>Maribacter</taxon>
    </lineage>
</organism>
<dbReference type="CDD" id="cd18800">
    <property type="entry name" value="SF2_C_EcoR124I-like"/>
    <property type="match status" value="1"/>
</dbReference>
<dbReference type="PANTHER" id="PTHR30195:SF15">
    <property type="entry name" value="TYPE I RESTRICTION ENZYME HINDI ENDONUCLEASE SUBUNIT"/>
    <property type="match status" value="1"/>
</dbReference>
<feature type="domain" description="Restriction endonuclease type I HsdR second RecA-like helicase" evidence="2">
    <location>
        <begin position="7"/>
        <end position="79"/>
    </location>
</feature>
<name>A0ABY5Y857_9FLAO</name>
<dbReference type="PANTHER" id="PTHR30195">
    <property type="entry name" value="TYPE I SITE-SPECIFIC DEOXYRIBONUCLEASE PROTEIN SUBUNIT M AND R"/>
    <property type="match status" value="1"/>
</dbReference>
<evidence type="ECO:0000259" key="2">
    <source>
        <dbReference type="Pfam" id="PF22679"/>
    </source>
</evidence>
<evidence type="ECO:0000313" key="4">
    <source>
        <dbReference type="Proteomes" id="UP001059209"/>
    </source>
</evidence>
<dbReference type="Pfam" id="PF22679">
    <property type="entry name" value="T1R_D3-like"/>
    <property type="match status" value="1"/>
</dbReference>
<dbReference type="EMBL" id="CP104205">
    <property type="protein sequence ID" value="UWX54335.1"/>
    <property type="molecule type" value="Genomic_DNA"/>
</dbReference>
<evidence type="ECO:0000256" key="1">
    <source>
        <dbReference type="ARBA" id="ARBA00022747"/>
    </source>
</evidence>
<accession>A0ABY5Y857</accession>
<proteinExistence type="predicted"/>
<reference evidence="3" key="1">
    <citation type="submission" date="2022-09" db="EMBL/GenBank/DDBJ databases">
        <title>Maribacter litopenaei sp. nov., isolated from the intestinal tract of the Pacific White Shrimp, Litopenaeus vannamei.</title>
        <authorList>
            <person name="Kim S.Y."/>
            <person name="Hwang C.Y."/>
        </authorList>
    </citation>
    <scope>NUCLEOTIDE SEQUENCE</scope>
    <source>
        <strain evidence="3">HL-LV01</strain>
    </source>
</reference>
<gene>
    <name evidence="3" type="ORF">NYZ99_15465</name>
</gene>
<keyword evidence="1" id="KW-0680">Restriction system</keyword>
<sequence>MMDEHGSANKYQQNIVNRFKNDNQPELIIVVDKLLTGFDAPNNTVLYLTRKLLGHTLLQAIARVNRVYPDKDYGYVIDYYGVLQELDSAIKTYSTFEDFDELQLQGTITNIASEVKRLPQVHSDLWQLFNSIENKKDAEAYQQLLRDEAIRTKFYNRLSNYAEF</sequence>
<dbReference type="Gene3D" id="3.40.50.300">
    <property type="entry name" value="P-loop containing nucleotide triphosphate hydrolases"/>
    <property type="match status" value="1"/>
</dbReference>
<evidence type="ECO:0000313" key="3">
    <source>
        <dbReference type="EMBL" id="UWX54335.1"/>
    </source>
</evidence>
<dbReference type="InterPro" id="IPR051268">
    <property type="entry name" value="Type-I_R_enzyme_R_subunit"/>
</dbReference>
<dbReference type="InterPro" id="IPR027417">
    <property type="entry name" value="P-loop_NTPase"/>
</dbReference>
<dbReference type="RefSeq" id="WP_260572188.1">
    <property type="nucleotide sequence ID" value="NZ_CP104205.1"/>
</dbReference>
<dbReference type="Proteomes" id="UP001059209">
    <property type="component" value="Chromosome"/>
</dbReference>
<protein>
    <recommendedName>
        <fullName evidence="2">Restriction endonuclease type I HsdR second RecA-like helicase domain-containing protein</fullName>
    </recommendedName>
</protein>
<keyword evidence="4" id="KW-1185">Reference proteome</keyword>